<gene>
    <name evidence="1" type="ORF">ACFYXQ_15990</name>
</gene>
<dbReference type="Proteomes" id="UP001601992">
    <property type="component" value="Unassembled WGS sequence"/>
</dbReference>
<evidence type="ECO:0000313" key="2">
    <source>
        <dbReference type="Proteomes" id="UP001601992"/>
    </source>
</evidence>
<accession>A0ABW6S285</accession>
<comment type="caution">
    <text evidence="1">The sequence shown here is derived from an EMBL/GenBank/DDBJ whole genome shotgun (WGS) entry which is preliminary data.</text>
</comment>
<organism evidence="1 2">
    <name type="scientific">Nocardia jiangxiensis</name>
    <dbReference type="NCBI Taxonomy" id="282685"/>
    <lineage>
        <taxon>Bacteria</taxon>
        <taxon>Bacillati</taxon>
        <taxon>Actinomycetota</taxon>
        <taxon>Actinomycetes</taxon>
        <taxon>Mycobacteriales</taxon>
        <taxon>Nocardiaceae</taxon>
        <taxon>Nocardia</taxon>
    </lineage>
</organism>
<name>A0ABW6S285_9NOCA</name>
<protein>
    <submittedName>
        <fullName evidence="1">Uncharacterized protein</fullName>
    </submittedName>
</protein>
<keyword evidence="2" id="KW-1185">Reference proteome</keyword>
<dbReference type="EMBL" id="JBIAQY010000004">
    <property type="protein sequence ID" value="MFF3569271.1"/>
    <property type="molecule type" value="Genomic_DNA"/>
</dbReference>
<reference evidence="1 2" key="1">
    <citation type="submission" date="2024-10" db="EMBL/GenBank/DDBJ databases">
        <title>The Natural Products Discovery Center: Release of the First 8490 Sequenced Strains for Exploring Actinobacteria Biosynthetic Diversity.</title>
        <authorList>
            <person name="Kalkreuter E."/>
            <person name="Kautsar S.A."/>
            <person name="Yang D."/>
            <person name="Bader C.D."/>
            <person name="Teijaro C.N."/>
            <person name="Fluegel L."/>
            <person name="Davis C.M."/>
            <person name="Simpson J.R."/>
            <person name="Lauterbach L."/>
            <person name="Steele A.D."/>
            <person name="Gui C."/>
            <person name="Meng S."/>
            <person name="Li G."/>
            <person name="Viehrig K."/>
            <person name="Ye F."/>
            <person name="Su P."/>
            <person name="Kiefer A.F."/>
            <person name="Nichols A."/>
            <person name="Cepeda A.J."/>
            <person name="Yan W."/>
            <person name="Fan B."/>
            <person name="Jiang Y."/>
            <person name="Adhikari A."/>
            <person name="Zheng C.-J."/>
            <person name="Schuster L."/>
            <person name="Cowan T.M."/>
            <person name="Smanski M.J."/>
            <person name="Chevrette M.G."/>
            <person name="De Carvalho L.P.S."/>
            <person name="Shen B."/>
        </authorList>
    </citation>
    <scope>NUCLEOTIDE SEQUENCE [LARGE SCALE GENOMIC DNA]</scope>
    <source>
        <strain evidence="1 2">NPDC002593</strain>
    </source>
</reference>
<proteinExistence type="predicted"/>
<sequence length="169" mass="17915">MTAAGQNAAVIGGRRLGLLAIAEMGGDLSRLPIIDPSGGDPLEIATVLADGVPVVVLDPGTRHVTVPAARARVLAQRYRSQRGVLICTKQISGFRPDLTIRSHVTAYIGLGPGIGRVQQMKFGIEISDRYTPTRRTELLLAGVDSAEHTAWTRASAAEAEAAQRWTHAG</sequence>
<evidence type="ECO:0000313" key="1">
    <source>
        <dbReference type="EMBL" id="MFF3569271.1"/>
    </source>
</evidence>
<dbReference type="RefSeq" id="WP_387404054.1">
    <property type="nucleotide sequence ID" value="NZ_JBIAQY010000004.1"/>
</dbReference>